<comment type="caution">
    <text evidence="1">The sequence shown here is derived from an EMBL/GenBank/DDBJ whole genome shotgun (WGS) entry which is preliminary data.</text>
</comment>
<dbReference type="AlphaFoldDB" id="A0A060ULE1"/>
<protein>
    <submittedName>
        <fullName evidence="1">Uncharacterized protein</fullName>
    </submittedName>
</protein>
<reference evidence="1" key="2">
    <citation type="submission" date="2014-07" db="EMBL/GenBank/DDBJ databases">
        <title>Initial genome analysis of the psychrotolerant acidophile Acidithiobacillus ferrivorans CF27: insights into iron and sulfur oxidation pathways and into biofilm formation.</title>
        <authorList>
            <person name="Talla E."/>
            <person name="Hedrich S."/>
            <person name="Mangenot S."/>
            <person name="Ji B."/>
            <person name="Johnson D.B."/>
            <person name="Barbe V."/>
            <person name="Bonnefoy V."/>
        </authorList>
    </citation>
    <scope>NUCLEOTIDE SEQUENCE [LARGE SCALE GENOMIC DNA]</scope>
    <source>
        <strain evidence="1">CF27</strain>
    </source>
</reference>
<gene>
    <name evidence="1" type="ORF">AFERRI_240005</name>
</gene>
<organism evidence="1">
    <name type="scientific">Acidithiobacillus ferrivorans</name>
    <dbReference type="NCBI Taxonomy" id="160808"/>
    <lineage>
        <taxon>Bacteria</taxon>
        <taxon>Pseudomonadati</taxon>
        <taxon>Pseudomonadota</taxon>
        <taxon>Acidithiobacillia</taxon>
        <taxon>Acidithiobacillales</taxon>
        <taxon>Acidithiobacillaceae</taxon>
        <taxon>Acidithiobacillus</taxon>
    </lineage>
</organism>
<dbReference type="EMBL" id="CCCS020000017">
    <property type="protein sequence ID" value="CDQ09171.1"/>
    <property type="molecule type" value="Genomic_DNA"/>
</dbReference>
<name>A0A060ULE1_9PROT</name>
<sequence length="58" mass="6552">MATLLHKGYATRFHFWGRALYLLASTETQSLPRLVHFDGMAPSSVQQECLQIEGVCLQ</sequence>
<accession>A0A060ULE1</accession>
<evidence type="ECO:0000313" key="1">
    <source>
        <dbReference type="EMBL" id="CDQ09171.1"/>
    </source>
</evidence>
<proteinExistence type="predicted"/>
<reference evidence="1" key="1">
    <citation type="submission" date="2014-03" db="EMBL/GenBank/DDBJ databases">
        <authorList>
            <person name="Genoscope - CEA"/>
        </authorList>
    </citation>
    <scope>NUCLEOTIDE SEQUENCE [LARGE SCALE GENOMIC DNA]</scope>
    <source>
        <strain evidence="1">CF27</strain>
    </source>
</reference>